<dbReference type="SUPFAM" id="SSF50729">
    <property type="entry name" value="PH domain-like"/>
    <property type="match status" value="5"/>
</dbReference>
<dbReference type="PROSITE" id="PS50238">
    <property type="entry name" value="RHOGAP"/>
    <property type="match status" value="1"/>
</dbReference>
<keyword evidence="8" id="KW-1185">Reference proteome</keyword>
<dbReference type="Pfam" id="PF01412">
    <property type="entry name" value="ArfGap"/>
    <property type="match status" value="1"/>
</dbReference>
<dbReference type="SUPFAM" id="SSF57863">
    <property type="entry name" value="ArfGap/RecO-like zinc finger"/>
    <property type="match status" value="1"/>
</dbReference>
<dbReference type="GO" id="GO:0007165">
    <property type="term" value="P:signal transduction"/>
    <property type="evidence" value="ECO:0007669"/>
    <property type="project" value="InterPro"/>
</dbReference>
<gene>
    <name evidence="7" type="ORF">EB796_005154</name>
</gene>
<evidence type="ECO:0000256" key="1">
    <source>
        <dbReference type="ARBA" id="ARBA00022468"/>
    </source>
</evidence>
<feature type="domain" description="PH" evidence="4">
    <location>
        <begin position="1231"/>
        <end position="1337"/>
    </location>
</feature>
<dbReference type="EMBL" id="VXIV02000706">
    <property type="protein sequence ID" value="KAF6036541.1"/>
    <property type="molecule type" value="Genomic_DNA"/>
</dbReference>
<dbReference type="PROSITE" id="PS50115">
    <property type="entry name" value="ARFGAP"/>
    <property type="match status" value="1"/>
</dbReference>
<sequence>MNAGSARLRGDMPTANEFRNSYIMPLPKDPFADHSSLDMFSEDNPATNDNPAVNDNPAFTDYPASTVADTSLYSMADEPSTKKLIPSRPAPQVPPNRHLESSTLPLTDVYAEISKPQPSNFDDGANLYSLAEEIPNSFVNLAVAYDSEDTVDEDSDPDNLDLPDIPQKRLPIAASPRTAQRERQGYLYKQGGKQNNKGWRKRYVTFDGQRLKYFSSEKSRISKRIIPVEVIRHVENDVKDLDSGKFRFRVVTLNREYLFAAETLEDHHFWTHILMEAVINLDRSSQGFKGLGIMRGGSMHTPDLEGVVRLDDNKKYMAVKNGQACYYNNENDFQFGTPIHEINLETSSVKDIGKCRLQLTTPYHTYVLHVDSEHDLEKWKISLEDSIAAALSDDNLYQMIIIAAALSDDNVSISSIAAALSDDTVSISSIAAALSDDNVSISSIAAALSDDNVSISSIAAALSDDNVSIYSIAAALSDDNVSISSIAAALSDDNVLNEVYGNASNTTCADCSCSKPHWAVLHLTSVVCSHCAGVHRQYWPSKVKSLRMDVKVWNKQLVDLYVAVGNGTINSVWEANLSSTDKINSTATSSQRQAYILKKYLRKAFFPLSIRNLPIKPSLGHLHQELSNSIKQNQLPDVIFLINRGASVRQPILPSQQTPLQLAESYNHSNIAQYLKLNGAEHESYDDIWAVMREQLPEDEDNNNILKSGYLFRVQNNKKDLYPRHWIVLTTKSIKVYEHEVDPEPKLLIPCKSIINLCYLSERDEPCFELVCNNGGGTHVYGAELKEEIYHWMSQIHKLVAANPQVQNLGLNFAKAGHVHCKRGSLGVWKWCWLQNTKKKLYLIDSNSNWHEEIDLRKVLKLTLVFPDETTSAGMGEEGGPLLVLCLSDHYVYIQSDLKHETDRWHKVLEAACMEVSHNLEDQQLNKDNVPVLVEKCVEFISLHGMTSEGIYRLSGTHSKVTGLLNDFINGARSVHIKQEDYTVHDVANVLKRYLRNLKEPVMSSLLYGQWLSAAMLTPSNTTAPIVQTDHDRKLNRYKELLESLPDVNFATLKMIIGHLLRVAANHDQNKMSQLNLATLFGPVLLSGSSTENPTQNSFVNTNYEIQLADDIMTYYQWLFSIEEKELEKENQIQAKIEEIKNLAPQTAAPCEEFILGIYVFNNMGEPINAKVSAQKTASEIVADVASTQRIPRADGYSLFEVVCSGELERPLSEKEKVLSTTLAQTSWSVEHTKGNYLCFSDKRSWKKMYFELNSSQLICYKDRNNNKVYEWNITDISIYIGVEKKRKPPTLYGITFLSSTDDKSKYKDSPFFGKSICFTTDEDMFTWLSSIYYTQNHDRTPPQTLLPSSQIAMSSSASERGTSRMAKLVKFVRPRSGAYKLCKCLSSL</sequence>
<dbReference type="Pfam" id="PF00620">
    <property type="entry name" value="RhoGAP"/>
    <property type="match status" value="1"/>
</dbReference>
<feature type="domain" description="Arf-GAP" evidence="5">
    <location>
        <begin position="493"/>
        <end position="605"/>
    </location>
</feature>
<dbReference type="InterPro" id="IPR029071">
    <property type="entry name" value="Ubiquitin-like_domsf"/>
</dbReference>
<evidence type="ECO:0000259" key="5">
    <source>
        <dbReference type="PROSITE" id="PS50115"/>
    </source>
</evidence>
<dbReference type="Gene3D" id="1.10.555.10">
    <property type="entry name" value="Rho GTPase activation protein"/>
    <property type="match status" value="1"/>
</dbReference>
<feature type="compositionally biased region" description="Polar residues" evidence="3">
    <location>
        <begin position="44"/>
        <end position="53"/>
    </location>
</feature>
<feature type="domain" description="PH" evidence="4">
    <location>
        <begin position="704"/>
        <end position="801"/>
    </location>
</feature>
<feature type="region of interest" description="Disordered" evidence="3">
    <location>
        <begin position="33"/>
        <end position="54"/>
    </location>
</feature>
<feature type="domain" description="PH" evidence="4">
    <location>
        <begin position="180"/>
        <end position="279"/>
    </location>
</feature>
<dbReference type="CDD" id="cd00821">
    <property type="entry name" value="PH"/>
    <property type="match status" value="1"/>
</dbReference>
<evidence type="ECO:0000259" key="4">
    <source>
        <dbReference type="PROSITE" id="PS50003"/>
    </source>
</evidence>
<dbReference type="SMART" id="SM00233">
    <property type="entry name" value="PH"/>
    <property type="match status" value="5"/>
</dbReference>
<proteinExistence type="predicted"/>
<dbReference type="GO" id="GO:0005737">
    <property type="term" value="C:cytoplasm"/>
    <property type="evidence" value="ECO:0007669"/>
    <property type="project" value="TreeGrafter"/>
</dbReference>
<dbReference type="SMART" id="SM00105">
    <property type="entry name" value="ArfGap"/>
    <property type="match status" value="1"/>
</dbReference>
<evidence type="ECO:0000256" key="2">
    <source>
        <dbReference type="PROSITE-ProRule" id="PRU00288"/>
    </source>
</evidence>
<dbReference type="SMART" id="SM00324">
    <property type="entry name" value="RhoGAP"/>
    <property type="match status" value="1"/>
</dbReference>
<dbReference type="InterPro" id="IPR052227">
    <property type="entry name" value="Arf-Rho-GAP_ANK-PH_domain"/>
</dbReference>
<dbReference type="OrthoDB" id="29546at2759"/>
<dbReference type="SUPFAM" id="SSF54236">
    <property type="entry name" value="Ubiquitin-like"/>
    <property type="match status" value="1"/>
</dbReference>
<comment type="caution">
    <text evidence="7">The sequence shown here is derived from an EMBL/GenBank/DDBJ whole genome shotgun (WGS) entry which is preliminary data.</text>
</comment>
<dbReference type="GO" id="GO:0008270">
    <property type="term" value="F:zinc ion binding"/>
    <property type="evidence" value="ECO:0007669"/>
    <property type="project" value="UniProtKB-KW"/>
</dbReference>
<dbReference type="GO" id="GO:0005096">
    <property type="term" value="F:GTPase activator activity"/>
    <property type="evidence" value="ECO:0007669"/>
    <property type="project" value="UniProtKB-KW"/>
</dbReference>
<accession>A0A7J7KF99</accession>
<protein>
    <submittedName>
        <fullName evidence="7">ARAP1</fullName>
    </submittedName>
</protein>
<dbReference type="PROSITE" id="PS50003">
    <property type="entry name" value="PH_DOMAIN"/>
    <property type="match status" value="3"/>
</dbReference>
<evidence type="ECO:0000256" key="3">
    <source>
        <dbReference type="SAM" id="MobiDB-lite"/>
    </source>
</evidence>
<evidence type="ECO:0000313" key="7">
    <source>
        <dbReference type="EMBL" id="KAF6036541.1"/>
    </source>
</evidence>
<keyword evidence="2" id="KW-0479">Metal-binding</keyword>
<dbReference type="PANTHER" id="PTHR45899">
    <property type="entry name" value="RHO GTPASE ACTIVATING PROTEIN AT 15B, ISOFORM C"/>
    <property type="match status" value="1"/>
</dbReference>
<reference evidence="7" key="1">
    <citation type="submission" date="2020-06" db="EMBL/GenBank/DDBJ databases">
        <title>Draft genome of Bugula neritina, a colonial animal packing powerful symbionts and potential medicines.</title>
        <authorList>
            <person name="Rayko M."/>
        </authorList>
    </citation>
    <scope>NUCLEOTIDE SEQUENCE [LARGE SCALE GENOMIC DNA]</scope>
    <source>
        <strain evidence="7">Kwan_BN1</strain>
    </source>
</reference>
<evidence type="ECO:0000313" key="8">
    <source>
        <dbReference type="Proteomes" id="UP000593567"/>
    </source>
</evidence>
<name>A0A7J7KF99_BUGNE</name>
<dbReference type="InterPro" id="IPR011993">
    <property type="entry name" value="PH-like_dom_sf"/>
</dbReference>
<dbReference type="InterPro" id="IPR008936">
    <property type="entry name" value="Rho_GTPase_activation_prot"/>
</dbReference>
<dbReference type="InterPro" id="IPR038508">
    <property type="entry name" value="ArfGAP_dom_sf"/>
</dbReference>
<organism evidence="7 8">
    <name type="scientific">Bugula neritina</name>
    <name type="common">Brown bryozoan</name>
    <name type="synonym">Sertularia neritina</name>
    <dbReference type="NCBI Taxonomy" id="10212"/>
    <lineage>
        <taxon>Eukaryota</taxon>
        <taxon>Metazoa</taxon>
        <taxon>Spiralia</taxon>
        <taxon>Lophotrochozoa</taxon>
        <taxon>Bryozoa</taxon>
        <taxon>Gymnolaemata</taxon>
        <taxon>Cheilostomatida</taxon>
        <taxon>Flustrina</taxon>
        <taxon>Buguloidea</taxon>
        <taxon>Bugulidae</taxon>
        <taxon>Bugula</taxon>
    </lineage>
</organism>
<dbReference type="InterPro" id="IPR037278">
    <property type="entry name" value="ARFGAP/RecO"/>
</dbReference>
<keyword evidence="2" id="KW-0863">Zinc-finger</keyword>
<dbReference type="InterPro" id="IPR001849">
    <property type="entry name" value="PH_domain"/>
</dbReference>
<dbReference type="Gene3D" id="1.10.220.150">
    <property type="entry name" value="Arf GTPase activating protein"/>
    <property type="match status" value="1"/>
</dbReference>
<dbReference type="InterPro" id="IPR000198">
    <property type="entry name" value="RhoGAP_dom"/>
</dbReference>
<dbReference type="Proteomes" id="UP000593567">
    <property type="component" value="Unassembled WGS sequence"/>
</dbReference>
<feature type="domain" description="Rho-GAP" evidence="6">
    <location>
        <begin position="914"/>
        <end position="1120"/>
    </location>
</feature>
<dbReference type="InterPro" id="IPR001164">
    <property type="entry name" value="ArfGAP_dom"/>
</dbReference>
<evidence type="ECO:0000259" key="6">
    <source>
        <dbReference type="PROSITE" id="PS50238"/>
    </source>
</evidence>
<dbReference type="PANTHER" id="PTHR45899:SF2">
    <property type="entry name" value="RHO GTPASE ACTIVATING PROTEIN AT 15B, ISOFORM C"/>
    <property type="match status" value="1"/>
</dbReference>
<dbReference type="GO" id="GO:0005547">
    <property type="term" value="F:phosphatidylinositol-3,4,5-trisphosphate binding"/>
    <property type="evidence" value="ECO:0007669"/>
    <property type="project" value="TreeGrafter"/>
</dbReference>
<keyword evidence="2" id="KW-0862">Zinc</keyword>
<dbReference type="Gene3D" id="3.10.20.90">
    <property type="entry name" value="Phosphatidylinositol 3-kinase Catalytic Subunit, Chain A, domain 1"/>
    <property type="match status" value="1"/>
</dbReference>
<keyword evidence="1" id="KW-0343">GTPase activation</keyword>
<dbReference type="Gene3D" id="2.30.29.30">
    <property type="entry name" value="Pleckstrin-homology domain (PH domain)/Phosphotyrosine-binding domain (PTB)"/>
    <property type="match status" value="4"/>
</dbReference>
<dbReference type="SUPFAM" id="SSF48350">
    <property type="entry name" value="GTPase activation domain, GAP"/>
    <property type="match status" value="1"/>
</dbReference>
<dbReference type="Pfam" id="PF00169">
    <property type="entry name" value="PH"/>
    <property type="match status" value="2"/>
</dbReference>